<dbReference type="Gene3D" id="3.40.1360.10">
    <property type="match status" value="1"/>
</dbReference>
<name>A0A0F9M8K1_9ZZZZ</name>
<comment type="caution">
    <text evidence="1">The sequence shown here is derived from an EMBL/GenBank/DDBJ whole genome shotgun (WGS) entry which is preliminary data.</text>
</comment>
<reference evidence="1" key="1">
    <citation type="journal article" date="2015" name="Nature">
        <title>Complex archaea that bridge the gap between prokaryotes and eukaryotes.</title>
        <authorList>
            <person name="Spang A."/>
            <person name="Saw J.H."/>
            <person name="Jorgensen S.L."/>
            <person name="Zaremba-Niedzwiedzka K."/>
            <person name="Martijn J."/>
            <person name="Lind A.E."/>
            <person name="van Eijk R."/>
            <person name="Schleper C."/>
            <person name="Guy L."/>
            <person name="Ettema T.J."/>
        </authorList>
    </citation>
    <scope>NUCLEOTIDE SEQUENCE</scope>
</reference>
<proteinExistence type="predicted"/>
<sequence>MDYVEELIRTYVQLPNLPSGTGWFPVLCKVCNDHGRKGPRGGFKFEDDGVGYHCFNCGHKGTYYPHYKTIPKDMLEVLVAFGIPDEEINKLRLTTLQERDESGRATSSQKSRPLILTPAELPLPDHFYRLDQANDDDNWAEIARYYLEDRKINPSDYQFYLSTGIPKRFTGPESQKMAFVRAAQKWKKRVIIPIYKDNKLVYYQGRDLTERATKKYESPSARKDRVIYGFDHLFIDEDRPLYVVEGFFDAFHIKGVALLGNELTEPQIAWLNRSRRDKVYIPDKFGDGAKNATKALEQGWRIALPDIGNCKDINAAIIKYGQLYVHNTLREFTYEGNQAEVPLNLYCKK</sequence>
<gene>
    <name evidence="1" type="ORF">LCGC14_1490680</name>
</gene>
<evidence type="ECO:0000313" key="1">
    <source>
        <dbReference type="EMBL" id="KKM65497.1"/>
    </source>
</evidence>
<dbReference type="AlphaFoldDB" id="A0A0F9M8K1"/>
<accession>A0A0F9M8K1</accession>
<dbReference type="SUPFAM" id="SSF56731">
    <property type="entry name" value="DNA primase core"/>
    <property type="match status" value="1"/>
</dbReference>
<organism evidence="1">
    <name type="scientific">marine sediment metagenome</name>
    <dbReference type="NCBI Taxonomy" id="412755"/>
    <lineage>
        <taxon>unclassified sequences</taxon>
        <taxon>metagenomes</taxon>
        <taxon>ecological metagenomes</taxon>
    </lineage>
</organism>
<protein>
    <recommendedName>
        <fullName evidence="2">DNA primase</fullName>
    </recommendedName>
</protein>
<dbReference type="EMBL" id="LAZR01010714">
    <property type="protein sequence ID" value="KKM65497.1"/>
    <property type="molecule type" value="Genomic_DNA"/>
</dbReference>
<evidence type="ECO:0008006" key="2">
    <source>
        <dbReference type="Google" id="ProtNLM"/>
    </source>
</evidence>